<accession>A0A368PYF5</accession>
<reference evidence="2" key="1">
    <citation type="journal article" date="2012" name="Nat. Biotechnol.">
        <title>Reference genome sequence of the model plant Setaria.</title>
        <authorList>
            <person name="Bennetzen J.L."/>
            <person name="Schmutz J."/>
            <person name="Wang H."/>
            <person name="Percifield R."/>
            <person name="Hawkins J."/>
            <person name="Pontaroli A.C."/>
            <person name="Estep M."/>
            <person name="Feng L."/>
            <person name="Vaughn J.N."/>
            <person name="Grimwood J."/>
            <person name="Jenkins J."/>
            <person name="Barry K."/>
            <person name="Lindquist E."/>
            <person name="Hellsten U."/>
            <person name="Deshpande S."/>
            <person name="Wang X."/>
            <person name="Wu X."/>
            <person name="Mitros T."/>
            <person name="Triplett J."/>
            <person name="Yang X."/>
            <person name="Ye C.Y."/>
            <person name="Mauro-Herrera M."/>
            <person name="Wang L."/>
            <person name="Li P."/>
            <person name="Sharma M."/>
            <person name="Sharma R."/>
            <person name="Ronald P.C."/>
            <person name="Panaud O."/>
            <person name="Kellogg E.A."/>
            <person name="Brutnell T.P."/>
            <person name="Doust A.N."/>
            <person name="Tuskan G.A."/>
            <person name="Rokhsar D."/>
            <person name="Devos K.M."/>
        </authorList>
    </citation>
    <scope>NUCLEOTIDE SEQUENCE [LARGE SCALE GENOMIC DNA]</scope>
    <source>
        <strain evidence="2">Yugu1</strain>
    </source>
</reference>
<organism evidence="2">
    <name type="scientific">Setaria italica</name>
    <name type="common">Foxtail millet</name>
    <name type="synonym">Panicum italicum</name>
    <dbReference type="NCBI Taxonomy" id="4555"/>
    <lineage>
        <taxon>Eukaryota</taxon>
        <taxon>Viridiplantae</taxon>
        <taxon>Streptophyta</taxon>
        <taxon>Embryophyta</taxon>
        <taxon>Tracheophyta</taxon>
        <taxon>Spermatophyta</taxon>
        <taxon>Magnoliopsida</taxon>
        <taxon>Liliopsida</taxon>
        <taxon>Poales</taxon>
        <taxon>Poaceae</taxon>
        <taxon>PACMAD clade</taxon>
        <taxon>Panicoideae</taxon>
        <taxon>Panicodae</taxon>
        <taxon>Paniceae</taxon>
        <taxon>Cenchrinae</taxon>
        <taxon>Setaria</taxon>
    </lineage>
</organism>
<reference evidence="2" key="2">
    <citation type="submission" date="2015-07" db="EMBL/GenBank/DDBJ databases">
        <authorList>
            <person name="Noorani M."/>
        </authorList>
    </citation>
    <scope>NUCLEOTIDE SEQUENCE</scope>
    <source>
        <strain evidence="2">Yugu1</strain>
    </source>
</reference>
<feature type="compositionally biased region" description="Basic residues" evidence="1">
    <location>
        <begin position="147"/>
        <end position="156"/>
    </location>
</feature>
<evidence type="ECO:0000313" key="2">
    <source>
        <dbReference type="EMBL" id="RCV10643.1"/>
    </source>
</evidence>
<feature type="compositionally biased region" description="Low complexity" evidence="1">
    <location>
        <begin position="200"/>
        <end position="213"/>
    </location>
</feature>
<feature type="compositionally biased region" description="Polar residues" evidence="1">
    <location>
        <begin position="178"/>
        <end position="190"/>
    </location>
</feature>
<name>A0A368PYF5_SETIT</name>
<dbReference type="EMBL" id="CM003529">
    <property type="protein sequence ID" value="RCV10643.1"/>
    <property type="molecule type" value="Genomic_DNA"/>
</dbReference>
<dbReference type="AlphaFoldDB" id="A0A368PYF5"/>
<gene>
    <name evidence="2" type="ORF">SETIT_2G125500v2</name>
</gene>
<dbReference type="OrthoDB" id="621239at2759"/>
<sequence>MKIRNDWGMTFMAKFNTGGAVKGSEREAKQTSATKISSRPVESANKLVKAAPRCSSQRVRQETVDCILSEKSDKQKQEEWDMEITDVNSLGAKIDITKIMHSTKRGKRSARQRVKSSEPWIQQLAALKSRNVARRVRRNDRGVGSKNMKRTRRATKSWRVNNRAAKGKKHVGREDDASTQSMGRAAQTNAIEHLSRPKSDSSSASISSEVKGSNGPSEISLEQAAILMNNTFLGFTKSKGAVADDLMATTDVISLYQDREKRCTKFDPAIIPGLDLNNGAEKFDTLTTESALESLCSLCGVSVPDSCVEFAVKVLKNETPLPAEVSPVDGFFRRMEYHQKSTIAGPSQCSQGRKG</sequence>
<feature type="region of interest" description="Disordered" evidence="1">
    <location>
        <begin position="133"/>
        <end position="216"/>
    </location>
</feature>
<proteinExistence type="predicted"/>
<dbReference type="STRING" id="4555.A0A368PYF5"/>
<protein>
    <submittedName>
        <fullName evidence="2">Uncharacterized protein</fullName>
    </submittedName>
</protein>
<evidence type="ECO:0000256" key="1">
    <source>
        <dbReference type="SAM" id="MobiDB-lite"/>
    </source>
</evidence>